<dbReference type="Pfam" id="PF02811">
    <property type="entry name" value="PHP"/>
    <property type="match status" value="1"/>
</dbReference>
<dbReference type="RefSeq" id="WP_231726708.1">
    <property type="nucleotide sequence ID" value="NZ_JBHSQC010000015.1"/>
</dbReference>
<dbReference type="Proteomes" id="UP001597285">
    <property type="component" value="Unassembled WGS sequence"/>
</dbReference>
<comment type="pathway">
    <text evidence="1 8">Amino-acid biosynthesis; L-histidine biosynthesis; L-histidine from 5-phospho-alpha-D-ribose 1-diphosphate: step 8/9.</text>
</comment>
<dbReference type="InterPro" id="IPR010140">
    <property type="entry name" value="Histidinol_P_phosphatase_HisJ"/>
</dbReference>
<accession>A0ABW4NKU3</accession>
<evidence type="ECO:0000259" key="9">
    <source>
        <dbReference type="Pfam" id="PF02811"/>
    </source>
</evidence>
<dbReference type="EC" id="3.1.3.15" evidence="3 8"/>
<dbReference type="SUPFAM" id="SSF89550">
    <property type="entry name" value="PHP domain-like"/>
    <property type="match status" value="1"/>
</dbReference>
<keyword evidence="4 8" id="KW-0028">Amino-acid biosynthesis</keyword>
<proteinExistence type="inferred from homology"/>
<dbReference type="PANTHER" id="PTHR21039">
    <property type="entry name" value="HISTIDINOL PHOSPHATASE-RELATED"/>
    <property type="match status" value="1"/>
</dbReference>
<keyword evidence="6 8" id="KW-0368">Histidine biosynthesis</keyword>
<gene>
    <name evidence="10" type="ORF">ACFSBK_03105</name>
</gene>
<feature type="domain" description="PHP" evidence="9">
    <location>
        <begin position="16"/>
        <end position="203"/>
    </location>
</feature>
<evidence type="ECO:0000256" key="5">
    <source>
        <dbReference type="ARBA" id="ARBA00022801"/>
    </source>
</evidence>
<evidence type="ECO:0000256" key="6">
    <source>
        <dbReference type="ARBA" id="ARBA00023102"/>
    </source>
</evidence>
<dbReference type="InterPro" id="IPR004013">
    <property type="entry name" value="PHP_dom"/>
</dbReference>
<comment type="catalytic activity">
    <reaction evidence="7 8">
        <text>L-histidinol phosphate + H2O = L-histidinol + phosphate</text>
        <dbReference type="Rhea" id="RHEA:14465"/>
        <dbReference type="ChEBI" id="CHEBI:15377"/>
        <dbReference type="ChEBI" id="CHEBI:43474"/>
        <dbReference type="ChEBI" id="CHEBI:57699"/>
        <dbReference type="ChEBI" id="CHEBI:57980"/>
        <dbReference type="EC" id="3.1.3.15"/>
    </reaction>
</comment>
<dbReference type="EMBL" id="JBHUFF010000008">
    <property type="protein sequence ID" value="MFD1798849.1"/>
    <property type="molecule type" value="Genomic_DNA"/>
</dbReference>
<evidence type="ECO:0000256" key="2">
    <source>
        <dbReference type="ARBA" id="ARBA00009152"/>
    </source>
</evidence>
<organism evidence="10 11">
    <name type="scientific">Carnobacterium antarcticum</name>
    <dbReference type="NCBI Taxonomy" id="2126436"/>
    <lineage>
        <taxon>Bacteria</taxon>
        <taxon>Bacillati</taxon>
        <taxon>Bacillota</taxon>
        <taxon>Bacilli</taxon>
        <taxon>Lactobacillales</taxon>
        <taxon>Carnobacteriaceae</taxon>
        <taxon>Carnobacterium</taxon>
    </lineage>
</organism>
<dbReference type="Gene3D" id="3.20.20.140">
    <property type="entry name" value="Metal-dependent hydrolases"/>
    <property type="match status" value="1"/>
</dbReference>
<keyword evidence="11" id="KW-1185">Reference proteome</keyword>
<dbReference type="PANTHER" id="PTHR21039:SF0">
    <property type="entry name" value="HISTIDINOL-PHOSPHATASE"/>
    <property type="match status" value="1"/>
</dbReference>
<evidence type="ECO:0000313" key="10">
    <source>
        <dbReference type="EMBL" id="MFD1798849.1"/>
    </source>
</evidence>
<evidence type="ECO:0000256" key="3">
    <source>
        <dbReference type="ARBA" id="ARBA00013085"/>
    </source>
</evidence>
<protein>
    <recommendedName>
        <fullName evidence="3 8">Histidinol-phosphatase</fullName>
        <shortName evidence="8">HolPase</shortName>
        <ecNumber evidence="3 8">3.1.3.15</ecNumber>
    </recommendedName>
</protein>
<comment type="similarity">
    <text evidence="2 8">Belongs to the PHP hydrolase family. HisK subfamily.</text>
</comment>
<dbReference type="InterPro" id="IPR016195">
    <property type="entry name" value="Pol/histidinol_Pase-like"/>
</dbReference>
<evidence type="ECO:0000313" key="11">
    <source>
        <dbReference type="Proteomes" id="UP001597285"/>
    </source>
</evidence>
<keyword evidence="5 8" id="KW-0378">Hydrolase</keyword>
<reference evidence="11" key="1">
    <citation type="journal article" date="2019" name="Int. J. Syst. Evol. Microbiol.">
        <title>The Global Catalogue of Microorganisms (GCM) 10K type strain sequencing project: providing services to taxonomists for standard genome sequencing and annotation.</title>
        <authorList>
            <consortium name="The Broad Institute Genomics Platform"/>
            <consortium name="The Broad Institute Genome Sequencing Center for Infectious Disease"/>
            <person name="Wu L."/>
            <person name="Ma J."/>
        </authorList>
    </citation>
    <scope>NUCLEOTIDE SEQUENCE [LARGE SCALE GENOMIC DNA]</scope>
    <source>
        <strain evidence="11">KCTC 42143</strain>
    </source>
</reference>
<name>A0ABW4NKU3_9LACT</name>
<comment type="caution">
    <text evidence="10">The sequence shown here is derived from an EMBL/GenBank/DDBJ whole genome shotgun (WGS) entry which is preliminary data.</text>
</comment>
<evidence type="ECO:0000256" key="4">
    <source>
        <dbReference type="ARBA" id="ARBA00022605"/>
    </source>
</evidence>
<evidence type="ECO:0000256" key="1">
    <source>
        <dbReference type="ARBA" id="ARBA00004970"/>
    </source>
</evidence>
<evidence type="ECO:0000256" key="8">
    <source>
        <dbReference type="RuleBase" id="RU366003"/>
    </source>
</evidence>
<dbReference type="NCBIfam" id="TIGR01856">
    <property type="entry name" value="hisJ_fam"/>
    <property type="match status" value="1"/>
</dbReference>
<evidence type="ECO:0000256" key="7">
    <source>
        <dbReference type="ARBA" id="ARBA00049158"/>
    </source>
</evidence>
<sequence length="277" mass="31600">MMKEKIEGVFTMYFTDYHHHTDNSFDSIAQMSAVCEQAIIKGIDEICFTEHFSVNSLAPTYGHMDFERYFSQLKENRQRYADKLVIKAGIELCEPHLMQDEYKKALANLPLDFVMGSVHNVKEEKLSRYMLSKSPQEIYQGYFDEVYQLVTHSDIDVLAHLDLIKRYATETAGAYDFSDYQMILEKILLKAIERGIGIEVNTSGLANSKIKETLPSMEVLKLYRSLGGKILTVGSDSHRAETVGYGIEIALRMAKEAGFNSIYTFEKRVPTAVEIDL</sequence>